<dbReference type="PANTHER" id="PTHR19278">
    <property type="entry name" value="OROTATE PHOSPHORIBOSYLTRANSFERASE"/>
    <property type="match status" value="1"/>
</dbReference>
<dbReference type="EC" id="4.1.1.23" evidence="6"/>
<comment type="pathway">
    <text evidence="1">Pyrimidine metabolism; UMP biosynthesis via de novo pathway; UMP from orotate: step 2/2.</text>
</comment>
<dbReference type="FunFam" id="3.40.50.2020:FF:000025">
    <property type="entry name" value="Uridine monophosphate synthetase"/>
    <property type="match status" value="1"/>
</dbReference>
<feature type="binding site" evidence="15">
    <location>
        <position position="482"/>
    </location>
    <ligand>
        <name>substrate</name>
    </ligand>
</feature>
<feature type="binding site" evidence="15">
    <location>
        <position position="307"/>
    </location>
    <ligand>
        <name>substrate</name>
    </ligand>
</feature>
<dbReference type="AlphaFoldDB" id="A0A4D6M5A0"/>
<keyword evidence="11" id="KW-0665">Pyrimidine biosynthesis</keyword>
<dbReference type="InterPro" id="IPR029057">
    <property type="entry name" value="PRTase-like"/>
</dbReference>
<dbReference type="GO" id="GO:0006207">
    <property type="term" value="P:'de novo' pyrimidine nucleobase biosynthetic process"/>
    <property type="evidence" value="ECO:0007669"/>
    <property type="project" value="InterPro"/>
</dbReference>
<comment type="similarity">
    <text evidence="4">In the C-terminal section; belongs to the OMP decarboxylase family.</text>
</comment>
<dbReference type="InterPro" id="IPR004467">
    <property type="entry name" value="Or_phspho_trans_dom"/>
</dbReference>
<dbReference type="NCBIfam" id="NF010382">
    <property type="entry name" value="PRK13809.1"/>
    <property type="match status" value="1"/>
</dbReference>
<feature type="active site" description="For OMPdecase activity" evidence="14">
    <location>
        <position position="343"/>
    </location>
</feature>
<dbReference type="SMART" id="SM00934">
    <property type="entry name" value="OMPdecase"/>
    <property type="match status" value="1"/>
</dbReference>
<feature type="binding site" evidence="15">
    <location>
        <position position="481"/>
    </location>
    <ligand>
        <name>substrate</name>
    </ligand>
</feature>
<dbReference type="InterPro" id="IPR011060">
    <property type="entry name" value="RibuloseP-bd_barrel"/>
</dbReference>
<dbReference type="GO" id="GO:0004588">
    <property type="term" value="F:orotate phosphoribosyltransferase activity"/>
    <property type="evidence" value="ECO:0007669"/>
    <property type="project" value="UniProtKB-EC"/>
</dbReference>
<evidence type="ECO:0000256" key="13">
    <source>
        <dbReference type="ARBA" id="ARBA00023268"/>
    </source>
</evidence>
<evidence type="ECO:0000256" key="4">
    <source>
        <dbReference type="ARBA" id="ARBA00009769"/>
    </source>
</evidence>
<organism evidence="17 18">
    <name type="scientific">Vigna unguiculata</name>
    <name type="common">Cowpea</name>
    <dbReference type="NCBI Taxonomy" id="3917"/>
    <lineage>
        <taxon>Eukaryota</taxon>
        <taxon>Viridiplantae</taxon>
        <taxon>Streptophyta</taxon>
        <taxon>Embryophyta</taxon>
        <taxon>Tracheophyta</taxon>
        <taxon>Spermatophyta</taxon>
        <taxon>Magnoliopsida</taxon>
        <taxon>eudicotyledons</taxon>
        <taxon>Gunneridae</taxon>
        <taxon>Pentapetalae</taxon>
        <taxon>rosids</taxon>
        <taxon>fabids</taxon>
        <taxon>Fabales</taxon>
        <taxon>Fabaceae</taxon>
        <taxon>Papilionoideae</taxon>
        <taxon>50 kb inversion clade</taxon>
        <taxon>NPAAA clade</taxon>
        <taxon>indigoferoid/millettioid clade</taxon>
        <taxon>Phaseoleae</taxon>
        <taxon>Vigna</taxon>
    </lineage>
</organism>
<feature type="domain" description="Orotidine 5'-phosphate decarboxylase" evidence="16">
    <location>
        <begin position="247"/>
        <end position="497"/>
    </location>
</feature>
<feature type="binding site" evidence="15">
    <location>
        <position position="461"/>
    </location>
    <ligand>
        <name>substrate</name>
    </ligand>
</feature>
<feature type="binding site" evidence="15">
    <location>
        <position position="398"/>
    </location>
    <ligand>
        <name>substrate</name>
    </ligand>
</feature>
<comment type="pathway">
    <text evidence="2">Pyrimidine metabolism; UMP biosynthesis via de novo pathway; UMP from orotate: step 1/2.</text>
</comment>
<feature type="active site" description="For OMPdecase activity" evidence="14">
    <location>
        <position position="340"/>
    </location>
</feature>
<evidence type="ECO:0000259" key="16">
    <source>
        <dbReference type="SMART" id="SM00934"/>
    </source>
</evidence>
<dbReference type="EC" id="2.4.2.10" evidence="5"/>
<evidence type="ECO:0000256" key="1">
    <source>
        <dbReference type="ARBA" id="ARBA00004861"/>
    </source>
</evidence>
<evidence type="ECO:0000256" key="2">
    <source>
        <dbReference type="ARBA" id="ARBA00004889"/>
    </source>
</evidence>
<dbReference type="InterPro" id="IPR013785">
    <property type="entry name" value="Aldolase_TIM"/>
</dbReference>
<dbReference type="CDD" id="cd06223">
    <property type="entry name" value="PRTases_typeI"/>
    <property type="match status" value="1"/>
</dbReference>
<dbReference type="HAMAP" id="MF_01208">
    <property type="entry name" value="PyrE"/>
    <property type="match status" value="1"/>
</dbReference>
<evidence type="ECO:0000256" key="8">
    <source>
        <dbReference type="ARBA" id="ARBA00022676"/>
    </source>
</evidence>
<dbReference type="InterPro" id="IPR001754">
    <property type="entry name" value="OMPdeCOase_dom"/>
</dbReference>
<evidence type="ECO:0000256" key="6">
    <source>
        <dbReference type="ARBA" id="ARBA00012321"/>
    </source>
</evidence>
<dbReference type="Proteomes" id="UP000501690">
    <property type="component" value="Linkage Group LG6"/>
</dbReference>
<dbReference type="InterPro" id="IPR014732">
    <property type="entry name" value="OMPdecase"/>
</dbReference>
<dbReference type="SUPFAM" id="SSF53271">
    <property type="entry name" value="PRTase-like"/>
    <property type="match status" value="1"/>
</dbReference>
<keyword evidence="13" id="KW-0511">Multifunctional enzyme</keyword>
<comment type="similarity">
    <text evidence="3">In the N-terminal section; belongs to the purine/pyrimidine phosphoribosyltransferase family.</text>
</comment>
<dbReference type="UniPathway" id="UPA00070">
    <property type="reaction ID" value="UER00119"/>
</dbReference>
<accession>A0A4D6M5A0</accession>
<dbReference type="PROSITE" id="PS00156">
    <property type="entry name" value="OMPDECASE"/>
    <property type="match status" value="1"/>
</dbReference>
<evidence type="ECO:0000313" key="17">
    <source>
        <dbReference type="EMBL" id="QCD95681.1"/>
    </source>
</evidence>
<sequence>MSASSLVESLVLQLHEISAVKFGNFKLKSGIFSPIYIDLRLIISYPSLLQQISQTLISSVSSTSYDLVCGVPYTALPIATCVSLAQNIPMVMRRKEIKDYGTAKAIEGDFKAGQSCLIIEDLVTSGTSVLETAAPLRASGLKISDAVVLIDREQGGRENLEENGIKLHAIIKLTDMVKILSNHGKLDEEMVGVVTKFLEENRKVAAVAKVEKPATKVKALPFEERARLSKNPMGKRLFEIMAAKTSNLCLAADVGTAAELLELAEKVVLMSFSWTLLFCSLGSSACTILSRFCTLKNSVGPEICLLKTHVDIFPDFTPEFGSKLLSIAEKHNFLIFEDRKFADIGNTVTMQYAGGIFQILDWAHIVNAHIISGPGIVDGLKLKGLPRGRGLLLLAEMSSAGNLAKGDYTAAAVKIAEDHSDFVIGFISVNPASWPGAPINPSFIQATPGVQMVTGGDALGQQYNTPYSVVHDRGSDIIIVGRGIIKAANPAEAAREYRLEGWKAYLAKCS</sequence>
<dbReference type="GO" id="GO:0004590">
    <property type="term" value="F:orotidine-5'-phosphate decarboxylase activity"/>
    <property type="evidence" value="ECO:0007669"/>
    <property type="project" value="UniProtKB-EC"/>
</dbReference>
<dbReference type="PANTHER" id="PTHR19278:SF9">
    <property type="entry name" value="URIDINE 5'-MONOPHOSPHATE SYNTHASE"/>
    <property type="match status" value="1"/>
</dbReference>
<evidence type="ECO:0000256" key="14">
    <source>
        <dbReference type="PIRSR" id="PIRSR614732-1"/>
    </source>
</evidence>
<evidence type="ECO:0000256" key="11">
    <source>
        <dbReference type="ARBA" id="ARBA00022975"/>
    </source>
</evidence>
<keyword evidence="9" id="KW-0808">Transferase</keyword>
<dbReference type="NCBIfam" id="TIGR01740">
    <property type="entry name" value="pyrF"/>
    <property type="match status" value="1"/>
</dbReference>
<evidence type="ECO:0000256" key="10">
    <source>
        <dbReference type="ARBA" id="ARBA00022793"/>
    </source>
</evidence>
<evidence type="ECO:0000256" key="12">
    <source>
        <dbReference type="ARBA" id="ARBA00023239"/>
    </source>
</evidence>
<protein>
    <recommendedName>
        <fullName evidence="7">Uridine 5'-monophosphate synthase</fullName>
        <ecNumber evidence="5">2.4.2.10</ecNumber>
        <ecNumber evidence="6">4.1.1.23</ecNumber>
    </recommendedName>
</protein>
<dbReference type="Gene3D" id="3.40.50.2020">
    <property type="match status" value="1"/>
</dbReference>
<reference evidence="17 18" key="1">
    <citation type="submission" date="2019-04" db="EMBL/GenBank/DDBJ databases">
        <title>An improved genome assembly and genetic linkage map for asparagus bean, Vigna unguiculata ssp. sesquipedialis.</title>
        <authorList>
            <person name="Xia Q."/>
            <person name="Zhang R."/>
            <person name="Dong Y."/>
        </authorList>
    </citation>
    <scope>NUCLEOTIDE SEQUENCE [LARGE SCALE GENOMIC DNA]</scope>
    <source>
        <tissue evidence="17">Leaf</tissue>
    </source>
</reference>
<dbReference type="CDD" id="cd04725">
    <property type="entry name" value="OMP_decarboxylase_like"/>
    <property type="match status" value="1"/>
</dbReference>
<dbReference type="Gene3D" id="3.20.20.70">
    <property type="entry name" value="Aldolase class I"/>
    <property type="match status" value="1"/>
</dbReference>
<dbReference type="EMBL" id="CP039350">
    <property type="protein sequence ID" value="QCD95681.1"/>
    <property type="molecule type" value="Genomic_DNA"/>
</dbReference>
<evidence type="ECO:0000256" key="15">
    <source>
        <dbReference type="PIRSR" id="PIRSR614732-2"/>
    </source>
</evidence>
<dbReference type="GO" id="GO:0044205">
    <property type="term" value="P:'de novo' UMP biosynthetic process"/>
    <property type="evidence" value="ECO:0007669"/>
    <property type="project" value="UniProtKB-UniPathway"/>
</dbReference>
<dbReference type="SUPFAM" id="SSF51366">
    <property type="entry name" value="Ribulose-phoshate binding barrel"/>
    <property type="match status" value="1"/>
</dbReference>
<dbReference type="InterPro" id="IPR018089">
    <property type="entry name" value="OMPdecase_AS"/>
</dbReference>
<evidence type="ECO:0000313" key="18">
    <source>
        <dbReference type="Proteomes" id="UP000501690"/>
    </source>
</evidence>
<evidence type="ECO:0000256" key="7">
    <source>
        <dbReference type="ARBA" id="ARBA00015047"/>
    </source>
</evidence>
<evidence type="ECO:0000256" key="5">
    <source>
        <dbReference type="ARBA" id="ARBA00011971"/>
    </source>
</evidence>
<keyword evidence="10" id="KW-0210">Decarboxylase</keyword>
<dbReference type="Pfam" id="PF00156">
    <property type="entry name" value="Pribosyltran"/>
    <property type="match status" value="1"/>
</dbReference>
<feature type="active site" description="For OMPdecase activity" evidence="14">
    <location>
        <position position="338"/>
    </location>
</feature>
<evidence type="ECO:0000256" key="3">
    <source>
        <dbReference type="ARBA" id="ARBA00006221"/>
    </source>
</evidence>
<dbReference type="InterPro" id="IPR000836">
    <property type="entry name" value="PRTase_dom"/>
</dbReference>
<keyword evidence="18" id="KW-1185">Reference proteome</keyword>
<keyword evidence="8" id="KW-0328">Glycosyltransferase</keyword>
<evidence type="ECO:0000256" key="9">
    <source>
        <dbReference type="ARBA" id="ARBA00022679"/>
    </source>
</evidence>
<dbReference type="Pfam" id="PF00215">
    <property type="entry name" value="OMPdecase"/>
    <property type="match status" value="1"/>
</dbReference>
<proteinExistence type="inferred from homology"/>
<dbReference type="InterPro" id="IPR023031">
    <property type="entry name" value="OPRT"/>
</dbReference>
<dbReference type="NCBIfam" id="TIGR00336">
    <property type="entry name" value="pyrE"/>
    <property type="match status" value="1"/>
</dbReference>
<name>A0A4D6M5A0_VIGUN</name>
<keyword evidence="12" id="KW-0456">Lyase</keyword>
<gene>
    <name evidence="17" type="ORF">DEO72_LG6g376</name>
</gene>